<protein>
    <submittedName>
        <fullName evidence="2">Uncharacterized protein</fullName>
    </submittedName>
</protein>
<keyword evidence="1" id="KW-0472">Membrane</keyword>
<accession>A0A1I2N560</accession>
<evidence type="ECO:0000313" key="3">
    <source>
        <dbReference type="Proteomes" id="UP000198724"/>
    </source>
</evidence>
<organism evidence="2 3">
    <name type="scientific">Pontibacter chinhatensis</name>
    <dbReference type="NCBI Taxonomy" id="1436961"/>
    <lineage>
        <taxon>Bacteria</taxon>
        <taxon>Pseudomonadati</taxon>
        <taxon>Bacteroidota</taxon>
        <taxon>Cytophagia</taxon>
        <taxon>Cytophagales</taxon>
        <taxon>Hymenobacteraceae</taxon>
        <taxon>Pontibacter</taxon>
    </lineage>
</organism>
<keyword evidence="3" id="KW-1185">Reference proteome</keyword>
<evidence type="ECO:0000313" key="2">
    <source>
        <dbReference type="EMBL" id="SFF98912.1"/>
    </source>
</evidence>
<keyword evidence="1" id="KW-1133">Transmembrane helix</keyword>
<gene>
    <name evidence="2" type="ORF">SAMN05421739_101605</name>
</gene>
<dbReference type="AlphaFoldDB" id="A0A1I2N560"/>
<sequence length="55" mass="6422">MLRSLALLFIVLGCLYFLLYPWLRNTVGRKKLFRWFLIIYGVVALASTLGKVFLN</sequence>
<dbReference type="Proteomes" id="UP000198724">
    <property type="component" value="Unassembled WGS sequence"/>
</dbReference>
<name>A0A1I2N560_9BACT</name>
<reference evidence="3" key="1">
    <citation type="submission" date="2016-10" db="EMBL/GenBank/DDBJ databases">
        <authorList>
            <person name="Varghese N."/>
            <person name="Submissions S."/>
        </authorList>
    </citation>
    <scope>NUCLEOTIDE SEQUENCE [LARGE SCALE GENOMIC DNA]</scope>
    <source>
        <strain evidence="3">LP51</strain>
    </source>
</reference>
<proteinExistence type="predicted"/>
<feature type="transmembrane region" description="Helical" evidence="1">
    <location>
        <begin position="35"/>
        <end position="54"/>
    </location>
</feature>
<dbReference type="EMBL" id="FOOT01000001">
    <property type="protein sequence ID" value="SFF98912.1"/>
    <property type="molecule type" value="Genomic_DNA"/>
</dbReference>
<keyword evidence="1" id="KW-0812">Transmembrane</keyword>
<feature type="transmembrane region" description="Helical" evidence="1">
    <location>
        <begin position="6"/>
        <end position="23"/>
    </location>
</feature>
<evidence type="ECO:0000256" key="1">
    <source>
        <dbReference type="SAM" id="Phobius"/>
    </source>
</evidence>